<reference evidence="1 2" key="2">
    <citation type="journal article" date="2022" name="Mol. Ecol. Resour.">
        <title>The genomes of chicory, endive, great burdock and yacon provide insights into Asteraceae paleo-polyploidization history and plant inulin production.</title>
        <authorList>
            <person name="Fan W."/>
            <person name="Wang S."/>
            <person name="Wang H."/>
            <person name="Wang A."/>
            <person name="Jiang F."/>
            <person name="Liu H."/>
            <person name="Zhao H."/>
            <person name="Xu D."/>
            <person name="Zhang Y."/>
        </authorList>
    </citation>
    <scope>NUCLEOTIDE SEQUENCE [LARGE SCALE GENOMIC DNA]</scope>
    <source>
        <strain evidence="2">cv. Punajuju</strain>
        <tissue evidence="1">Leaves</tissue>
    </source>
</reference>
<accession>A0ACB9AEV6</accession>
<sequence>MILLCHKPFSMLDGKYTTNEYKKKHKQTLTYTYKAKCSSQSKSKCISYLISILIVLGWLLGIYKSLTARGKRGRNWYNYYNPACFIALNSRFLSFSIINWRR</sequence>
<reference evidence="2" key="1">
    <citation type="journal article" date="2022" name="Mol. Ecol. Resour.">
        <title>The genomes of chicory, endive, great burdock and yacon provide insights into Asteraceae palaeo-polyploidization history and plant inulin production.</title>
        <authorList>
            <person name="Fan W."/>
            <person name="Wang S."/>
            <person name="Wang H."/>
            <person name="Wang A."/>
            <person name="Jiang F."/>
            <person name="Liu H."/>
            <person name="Zhao H."/>
            <person name="Xu D."/>
            <person name="Zhang Y."/>
        </authorList>
    </citation>
    <scope>NUCLEOTIDE SEQUENCE [LARGE SCALE GENOMIC DNA]</scope>
    <source>
        <strain evidence="2">cv. Punajuju</strain>
    </source>
</reference>
<dbReference type="Proteomes" id="UP001055811">
    <property type="component" value="Linkage Group LG07"/>
</dbReference>
<dbReference type="EMBL" id="CM042015">
    <property type="protein sequence ID" value="KAI3707898.1"/>
    <property type="molecule type" value="Genomic_DNA"/>
</dbReference>
<comment type="caution">
    <text evidence="1">The sequence shown here is derived from an EMBL/GenBank/DDBJ whole genome shotgun (WGS) entry which is preliminary data.</text>
</comment>
<proteinExistence type="predicted"/>
<evidence type="ECO:0000313" key="1">
    <source>
        <dbReference type="EMBL" id="KAI3707898.1"/>
    </source>
</evidence>
<gene>
    <name evidence="1" type="ORF">L2E82_36821</name>
</gene>
<organism evidence="1 2">
    <name type="scientific">Cichorium intybus</name>
    <name type="common">Chicory</name>
    <dbReference type="NCBI Taxonomy" id="13427"/>
    <lineage>
        <taxon>Eukaryota</taxon>
        <taxon>Viridiplantae</taxon>
        <taxon>Streptophyta</taxon>
        <taxon>Embryophyta</taxon>
        <taxon>Tracheophyta</taxon>
        <taxon>Spermatophyta</taxon>
        <taxon>Magnoliopsida</taxon>
        <taxon>eudicotyledons</taxon>
        <taxon>Gunneridae</taxon>
        <taxon>Pentapetalae</taxon>
        <taxon>asterids</taxon>
        <taxon>campanulids</taxon>
        <taxon>Asterales</taxon>
        <taxon>Asteraceae</taxon>
        <taxon>Cichorioideae</taxon>
        <taxon>Cichorieae</taxon>
        <taxon>Cichoriinae</taxon>
        <taxon>Cichorium</taxon>
    </lineage>
</organism>
<name>A0ACB9AEV6_CICIN</name>
<evidence type="ECO:0000313" key="2">
    <source>
        <dbReference type="Proteomes" id="UP001055811"/>
    </source>
</evidence>
<protein>
    <submittedName>
        <fullName evidence="1">Uncharacterized protein</fullName>
    </submittedName>
</protein>
<keyword evidence="2" id="KW-1185">Reference proteome</keyword>